<dbReference type="EMBL" id="CAAALY010052365">
    <property type="protein sequence ID" value="VEL21646.1"/>
    <property type="molecule type" value="Genomic_DNA"/>
</dbReference>
<feature type="compositionally biased region" description="Polar residues" evidence="1">
    <location>
        <begin position="113"/>
        <end position="124"/>
    </location>
</feature>
<evidence type="ECO:0000313" key="3">
    <source>
        <dbReference type="Proteomes" id="UP000784294"/>
    </source>
</evidence>
<reference evidence="2" key="1">
    <citation type="submission" date="2018-11" db="EMBL/GenBank/DDBJ databases">
        <authorList>
            <consortium name="Pathogen Informatics"/>
        </authorList>
    </citation>
    <scope>NUCLEOTIDE SEQUENCE</scope>
</reference>
<organism evidence="2 3">
    <name type="scientific">Protopolystoma xenopodis</name>
    <dbReference type="NCBI Taxonomy" id="117903"/>
    <lineage>
        <taxon>Eukaryota</taxon>
        <taxon>Metazoa</taxon>
        <taxon>Spiralia</taxon>
        <taxon>Lophotrochozoa</taxon>
        <taxon>Platyhelminthes</taxon>
        <taxon>Monogenea</taxon>
        <taxon>Polyopisthocotylea</taxon>
        <taxon>Polystomatidea</taxon>
        <taxon>Polystomatidae</taxon>
        <taxon>Protopolystoma</taxon>
    </lineage>
</organism>
<comment type="caution">
    <text evidence="2">The sequence shown here is derived from an EMBL/GenBank/DDBJ whole genome shotgun (WGS) entry which is preliminary data.</text>
</comment>
<protein>
    <submittedName>
        <fullName evidence="2">Uncharacterized protein</fullName>
    </submittedName>
</protein>
<dbReference type="Proteomes" id="UP000784294">
    <property type="component" value="Unassembled WGS sequence"/>
</dbReference>
<sequence length="139" mass="14546">MTLERPSSPLTSLASSVSPVTFTKDLSSIALPENSNQQYHDDGLSDLNSVAPALSDTTVSTAIIITNTTSDSILPGTTETVNVDLLPPYSNSETGSSSLIPILGGCVDEKSSSDQPQHTTSQPQELVADSSIPEHVSFI</sequence>
<proteinExistence type="predicted"/>
<accession>A0A3S5CHF5</accession>
<name>A0A3S5CHF5_9PLAT</name>
<evidence type="ECO:0000313" key="2">
    <source>
        <dbReference type="EMBL" id="VEL21646.1"/>
    </source>
</evidence>
<keyword evidence="3" id="KW-1185">Reference proteome</keyword>
<evidence type="ECO:0000256" key="1">
    <source>
        <dbReference type="SAM" id="MobiDB-lite"/>
    </source>
</evidence>
<dbReference type="AlphaFoldDB" id="A0A3S5CHF5"/>
<gene>
    <name evidence="2" type="ORF">PXEA_LOCUS15086</name>
</gene>
<feature type="region of interest" description="Disordered" evidence="1">
    <location>
        <begin position="93"/>
        <end position="139"/>
    </location>
</feature>